<accession>A0A1D8K4E0</accession>
<dbReference type="SUPFAM" id="SSF55781">
    <property type="entry name" value="GAF domain-like"/>
    <property type="match status" value="1"/>
</dbReference>
<dbReference type="SMART" id="SM00267">
    <property type="entry name" value="GGDEF"/>
    <property type="match status" value="1"/>
</dbReference>
<dbReference type="InterPro" id="IPR043128">
    <property type="entry name" value="Rev_trsase/Diguanyl_cyclase"/>
</dbReference>
<dbReference type="InterPro" id="IPR029787">
    <property type="entry name" value="Nucleotide_cyclase"/>
</dbReference>
<dbReference type="InterPro" id="IPR001633">
    <property type="entry name" value="EAL_dom"/>
</dbReference>
<dbReference type="PANTHER" id="PTHR33121:SF79">
    <property type="entry name" value="CYCLIC DI-GMP PHOSPHODIESTERASE PDED-RELATED"/>
    <property type="match status" value="1"/>
</dbReference>
<dbReference type="SUPFAM" id="SSF55073">
    <property type="entry name" value="Nucleotide cyclase"/>
    <property type="match status" value="1"/>
</dbReference>
<dbReference type="InterPro" id="IPR029016">
    <property type="entry name" value="GAF-like_dom_sf"/>
</dbReference>
<dbReference type="SMART" id="SM00052">
    <property type="entry name" value="EAL"/>
    <property type="match status" value="1"/>
</dbReference>
<dbReference type="GO" id="GO:0071111">
    <property type="term" value="F:cyclic-guanylate-specific phosphodiesterase activity"/>
    <property type="evidence" value="ECO:0007669"/>
    <property type="project" value="InterPro"/>
</dbReference>
<evidence type="ECO:0008006" key="5">
    <source>
        <dbReference type="Google" id="ProtNLM"/>
    </source>
</evidence>
<dbReference type="Pfam" id="PF00563">
    <property type="entry name" value="EAL"/>
    <property type="match status" value="1"/>
</dbReference>
<dbReference type="EMBL" id="CP017448">
    <property type="protein sequence ID" value="AOV15825.1"/>
    <property type="molecule type" value="Genomic_DNA"/>
</dbReference>
<dbReference type="NCBIfam" id="TIGR00254">
    <property type="entry name" value="GGDEF"/>
    <property type="match status" value="1"/>
</dbReference>
<gene>
    <name evidence="3" type="ORF">BJI67_00970</name>
</gene>
<dbReference type="Gene3D" id="3.20.20.450">
    <property type="entry name" value="EAL domain"/>
    <property type="match status" value="1"/>
</dbReference>
<evidence type="ECO:0000259" key="2">
    <source>
        <dbReference type="PROSITE" id="PS50887"/>
    </source>
</evidence>
<dbReference type="CDD" id="cd01949">
    <property type="entry name" value="GGDEF"/>
    <property type="match status" value="1"/>
</dbReference>
<reference evidence="3 4" key="1">
    <citation type="submission" date="2016-09" db="EMBL/GenBank/DDBJ databases">
        <title>Acidihalobacter prosperus V6 (DSM14174).</title>
        <authorList>
            <person name="Khaleque H.N."/>
            <person name="Ramsay J.P."/>
            <person name="Murphy R.J.T."/>
            <person name="Kaksonen A.H."/>
            <person name="Boxall N.J."/>
            <person name="Watkin E.L.J."/>
        </authorList>
    </citation>
    <scope>NUCLEOTIDE SEQUENCE [LARGE SCALE GENOMIC DNA]</scope>
    <source>
        <strain evidence="3 4">V6</strain>
    </source>
</reference>
<dbReference type="KEGG" id="aaeo:BJI67_00970"/>
<keyword evidence="4" id="KW-1185">Reference proteome</keyword>
<organism evidence="3 4">
    <name type="scientific">Acidihalobacter aeolianus</name>
    <dbReference type="NCBI Taxonomy" id="2792603"/>
    <lineage>
        <taxon>Bacteria</taxon>
        <taxon>Pseudomonadati</taxon>
        <taxon>Pseudomonadota</taxon>
        <taxon>Gammaproteobacteria</taxon>
        <taxon>Chromatiales</taxon>
        <taxon>Ectothiorhodospiraceae</taxon>
        <taxon>Acidihalobacter</taxon>
    </lineage>
</organism>
<dbReference type="Pfam" id="PF13185">
    <property type="entry name" value="GAF_2"/>
    <property type="match status" value="1"/>
</dbReference>
<protein>
    <recommendedName>
        <fullName evidence="5">Diguanylate cyclase</fullName>
    </recommendedName>
</protein>
<evidence type="ECO:0000313" key="4">
    <source>
        <dbReference type="Proteomes" id="UP000095342"/>
    </source>
</evidence>
<sequence>MTALIIALAAVIVAYGALSWLATRQTIARDLTNRAQQYADAEMRSLEHWASTLQAFGNLLMLDNDTRATQLDTRIVLFQSAYPNTPLPLFIFQAQDHRLLGASPALFARKAVYRKLAVQTCHFNAGQNLMITPPRPLPDKVFRGERKALPMCVSIRDAGGDSMLDIVALLPWPMRHPRRDFSTQIAGESPVFKLLWQKPDTTGSLLPAGMRLMPDHLEQGSELTHGRMMAWCQIADFPFVVEASVSQKAVWHEWLLHGGAGEGFVLLMLLAGALGVNARRSSALAQTEAQLRRYYSTLKDINQALVSTPDPTALYNTVCTHLVNGAHLPLAWIGTELDGVVGARAVSGAARGYVDDLELDLHPDSPSIHGPVGQALRERTTVVLSDLQNDARFANWRERATRYALSSLVAVPFTSNSGVRGVLIAYARVRNFFTPALIQLMEELVSNIELGLNQFDRVAEVTRLSQQDPLTGLPNRAYFMHALGQALARGDRAERLTAIGILDLDYFKQVNDSLGHLVGDQMLKHLADTLVGAVRQGDTVARLGGDEFGILLENVAGTEELETIANRLLSAVRKPFMLTGLDHELQSDASLGFTLYPLDEGSPADLLRHADAALYAAKGAGRHHWRLFGREMARLAKREYLIHQQLPTAISGSEIFLHFQPQIDLSDGSIIGAEALVRWQHPSMGLWSPQAFIPTVEADVGLARQLGIFLLQSTAHHITRWHADGHDFGRLSVNICARHLQHSCFLDDLDEVLERYPEAASHLTLELTETNALSDLDKSARILSEVRNRGIRVALDDFGSGYASLQYVRELPLDVIKLDLQFVQNLERDTEAFAVGYAALTLAEIRGATVVAEGVENQRTADLWRRLGGHAVQGYLFAKPLSEQDWLAWLQGYEPTVRQPTIPRWRPTQETLSLLQALPHHNQLVYRLRTMLRDDIPPDTESAELHAAWLMPCPLTEWLASPHAAALDTAPLNQAHHRLHQTAVTLLTAPIRSTDGLLELDETWRNFVDALDATVEQVDRRLSRSD</sequence>
<feature type="domain" description="GGDEF" evidence="2">
    <location>
        <begin position="495"/>
        <end position="630"/>
    </location>
</feature>
<evidence type="ECO:0000313" key="3">
    <source>
        <dbReference type="EMBL" id="AOV15825.1"/>
    </source>
</evidence>
<feature type="domain" description="EAL" evidence="1">
    <location>
        <begin position="639"/>
        <end position="894"/>
    </location>
</feature>
<dbReference type="InterPro" id="IPR050706">
    <property type="entry name" value="Cyclic-di-GMP_PDE-like"/>
</dbReference>
<name>A0A1D8K4E0_9GAMM</name>
<dbReference type="SMART" id="SM00065">
    <property type="entry name" value="GAF"/>
    <property type="match status" value="1"/>
</dbReference>
<proteinExistence type="predicted"/>
<dbReference type="InterPro" id="IPR003018">
    <property type="entry name" value="GAF"/>
</dbReference>
<dbReference type="InterPro" id="IPR000160">
    <property type="entry name" value="GGDEF_dom"/>
</dbReference>
<evidence type="ECO:0000259" key="1">
    <source>
        <dbReference type="PROSITE" id="PS50883"/>
    </source>
</evidence>
<dbReference type="Gene3D" id="3.30.70.270">
    <property type="match status" value="1"/>
</dbReference>
<dbReference type="Proteomes" id="UP000095342">
    <property type="component" value="Chromosome"/>
</dbReference>
<dbReference type="Pfam" id="PF00990">
    <property type="entry name" value="GGDEF"/>
    <property type="match status" value="1"/>
</dbReference>
<dbReference type="AlphaFoldDB" id="A0A1D8K4E0"/>
<dbReference type="PROSITE" id="PS50887">
    <property type="entry name" value="GGDEF"/>
    <property type="match status" value="1"/>
</dbReference>
<dbReference type="PROSITE" id="PS50883">
    <property type="entry name" value="EAL"/>
    <property type="match status" value="1"/>
</dbReference>
<dbReference type="Gene3D" id="3.30.450.40">
    <property type="match status" value="1"/>
</dbReference>
<dbReference type="CDD" id="cd01948">
    <property type="entry name" value="EAL"/>
    <property type="match status" value="1"/>
</dbReference>
<dbReference type="SUPFAM" id="SSF141868">
    <property type="entry name" value="EAL domain-like"/>
    <property type="match status" value="1"/>
</dbReference>
<dbReference type="PANTHER" id="PTHR33121">
    <property type="entry name" value="CYCLIC DI-GMP PHOSPHODIESTERASE PDEF"/>
    <property type="match status" value="1"/>
</dbReference>
<dbReference type="InterPro" id="IPR035919">
    <property type="entry name" value="EAL_sf"/>
</dbReference>